<gene>
    <name evidence="1" type="ORF">A3C89_01470</name>
</gene>
<dbReference type="AlphaFoldDB" id="A0A1F6DCJ3"/>
<evidence type="ECO:0000313" key="1">
    <source>
        <dbReference type="EMBL" id="OGG59060.1"/>
    </source>
</evidence>
<organism evidence="1 2">
    <name type="scientific">Candidatus Kaiserbacteria bacterium RIFCSPHIGHO2_02_FULL_50_50</name>
    <dbReference type="NCBI Taxonomy" id="1798492"/>
    <lineage>
        <taxon>Bacteria</taxon>
        <taxon>Candidatus Kaiseribacteriota</taxon>
    </lineage>
</organism>
<dbReference type="Proteomes" id="UP000178794">
    <property type="component" value="Unassembled WGS sequence"/>
</dbReference>
<sequence>MLVHRTTTQEAKSFFEACKIAENGGEVVICTVPDDKDAKYVSHPNGLLFKTKEDEVWLNNARLLYKGDYDDAIPHPDGVIILRKGELILCDGGTEMPLPAKKKPYTGWISCSRGAVLVFEDELWLNGMEFLYRGALKCSAHPRGGLVIQTPDSFIWIPT</sequence>
<protein>
    <submittedName>
        <fullName evidence="1">Uncharacterized protein</fullName>
    </submittedName>
</protein>
<proteinExistence type="predicted"/>
<comment type="caution">
    <text evidence="1">The sequence shown here is derived from an EMBL/GenBank/DDBJ whole genome shotgun (WGS) entry which is preliminary data.</text>
</comment>
<dbReference type="EMBL" id="MFLF01000020">
    <property type="protein sequence ID" value="OGG59060.1"/>
    <property type="molecule type" value="Genomic_DNA"/>
</dbReference>
<name>A0A1F6DCJ3_9BACT</name>
<dbReference type="STRING" id="1798492.A3C89_01470"/>
<evidence type="ECO:0000313" key="2">
    <source>
        <dbReference type="Proteomes" id="UP000178794"/>
    </source>
</evidence>
<reference evidence="1 2" key="1">
    <citation type="journal article" date="2016" name="Nat. Commun.">
        <title>Thousands of microbial genomes shed light on interconnected biogeochemical processes in an aquifer system.</title>
        <authorList>
            <person name="Anantharaman K."/>
            <person name="Brown C.T."/>
            <person name="Hug L.A."/>
            <person name="Sharon I."/>
            <person name="Castelle C.J."/>
            <person name="Probst A.J."/>
            <person name="Thomas B.C."/>
            <person name="Singh A."/>
            <person name="Wilkins M.J."/>
            <person name="Karaoz U."/>
            <person name="Brodie E.L."/>
            <person name="Williams K.H."/>
            <person name="Hubbard S.S."/>
            <person name="Banfield J.F."/>
        </authorList>
    </citation>
    <scope>NUCLEOTIDE SEQUENCE [LARGE SCALE GENOMIC DNA]</scope>
</reference>
<accession>A0A1F6DCJ3</accession>